<keyword evidence="3" id="KW-1185">Reference proteome</keyword>
<evidence type="ECO:0008006" key="4">
    <source>
        <dbReference type="Google" id="ProtNLM"/>
    </source>
</evidence>
<feature type="transmembrane region" description="Helical" evidence="1">
    <location>
        <begin position="159"/>
        <end position="178"/>
    </location>
</feature>
<dbReference type="EMBL" id="JBHSUA010000015">
    <property type="protein sequence ID" value="MFC6396659.1"/>
    <property type="molecule type" value="Genomic_DNA"/>
</dbReference>
<evidence type="ECO:0000313" key="3">
    <source>
        <dbReference type="Proteomes" id="UP001596266"/>
    </source>
</evidence>
<sequence>MGDVSEFIGQLLSMLARMSLAHRLARVGIVAASLVLAGMVAAPGPDVARLLALAVLASGLALAAAPGSAALPVWGGLVGFWVLVHSMPVAQLLTVVALVWATHRLVRLADTGPSHSVVESAGLRAVARDVLVELGWLVAAGTLLAGGLLFGGLVPGGAWWPLGVLGLLAVAALAWHILADVRQPTR</sequence>
<accession>A0ABW1WZJ8</accession>
<evidence type="ECO:0000313" key="2">
    <source>
        <dbReference type="EMBL" id="MFC6396659.1"/>
    </source>
</evidence>
<proteinExistence type="predicted"/>
<dbReference type="RefSeq" id="WP_343884357.1">
    <property type="nucleotide sequence ID" value="NZ_BAAAKI010000001.1"/>
</dbReference>
<dbReference type="Proteomes" id="UP001596266">
    <property type="component" value="Unassembled WGS sequence"/>
</dbReference>
<protein>
    <recommendedName>
        <fullName evidence="4">Transmembrane protein</fullName>
    </recommendedName>
</protein>
<keyword evidence="1" id="KW-1133">Transmembrane helix</keyword>
<keyword evidence="1" id="KW-0472">Membrane</keyword>
<reference evidence="3" key="1">
    <citation type="journal article" date="2019" name="Int. J. Syst. Evol. Microbiol.">
        <title>The Global Catalogue of Microorganisms (GCM) 10K type strain sequencing project: providing services to taxonomists for standard genome sequencing and annotation.</title>
        <authorList>
            <consortium name="The Broad Institute Genomics Platform"/>
            <consortium name="The Broad Institute Genome Sequencing Center for Infectious Disease"/>
            <person name="Wu L."/>
            <person name="Ma J."/>
        </authorList>
    </citation>
    <scope>NUCLEOTIDE SEQUENCE [LARGE SCALE GENOMIC DNA]</scope>
    <source>
        <strain evidence="3">CGMCC 1.15277</strain>
    </source>
</reference>
<organism evidence="2 3">
    <name type="scientific">Luteococcus sanguinis</name>
    <dbReference type="NCBI Taxonomy" id="174038"/>
    <lineage>
        <taxon>Bacteria</taxon>
        <taxon>Bacillati</taxon>
        <taxon>Actinomycetota</taxon>
        <taxon>Actinomycetes</taxon>
        <taxon>Propionibacteriales</taxon>
        <taxon>Propionibacteriaceae</taxon>
        <taxon>Luteococcus</taxon>
    </lineage>
</organism>
<gene>
    <name evidence="2" type="ORF">ACFP57_06620</name>
</gene>
<feature type="transmembrane region" description="Helical" evidence="1">
    <location>
        <begin position="80"/>
        <end position="101"/>
    </location>
</feature>
<feature type="transmembrane region" description="Helical" evidence="1">
    <location>
        <begin position="134"/>
        <end position="153"/>
    </location>
</feature>
<evidence type="ECO:0000256" key="1">
    <source>
        <dbReference type="SAM" id="Phobius"/>
    </source>
</evidence>
<feature type="transmembrane region" description="Helical" evidence="1">
    <location>
        <begin position="50"/>
        <end position="74"/>
    </location>
</feature>
<comment type="caution">
    <text evidence="2">The sequence shown here is derived from an EMBL/GenBank/DDBJ whole genome shotgun (WGS) entry which is preliminary data.</text>
</comment>
<name>A0ABW1WZJ8_9ACTN</name>
<keyword evidence="1" id="KW-0812">Transmembrane</keyword>
<feature type="transmembrane region" description="Helical" evidence="1">
    <location>
        <begin position="20"/>
        <end position="43"/>
    </location>
</feature>